<sequence length="230" mass="25919">MRMSCNGCRVLRKGCSEDCAIKPCLQWIKDPEFQANATLFLAKYYGRAGLVNLINAGPQHLRPAIFRSLLYEACGRIISPIYGSVGLLWSNNWHRCQAAVESVLKGTPIMPISTESPQKNPKPPLKFYDIRHMSKVLKQADANLHKIRTRRRFKRNPPGNHIEPARPESFIDFTSGVGVCRSEKNCDIKWPSQCHQEVELLNESGKTENGSKLESESHDGEVELELALGF</sequence>
<organism evidence="3 4">
    <name type="scientific">Dillenia turbinata</name>
    <dbReference type="NCBI Taxonomy" id="194707"/>
    <lineage>
        <taxon>Eukaryota</taxon>
        <taxon>Viridiplantae</taxon>
        <taxon>Streptophyta</taxon>
        <taxon>Embryophyta</taxon>
        <taxon>Tracheophyta</taxon>
        <taxon>Spermatophyta</taxon>
        <taxon>Magnoliopsida</taxon>
        <taxon>eudicotyledons</taxon>
        <taxon>Gunneridae</taxon>
        <taxon>Pentapetalae</taxon>
        <taxon>Dilleniales</taxon>
        <taxon>Dilleniaceae</taxon>
        <taxon>Dillenia</taxon>
    </lineage>
</organism>
<evidence type="ECO:0000256" key="1">
    <source>
        <dbReference type="ARBA" id="ARBA00005474"/>
    </source>
</evidence>
<dbReference type="Pfam" id="PF03195">
    <property type="entry name" value="LOB"/>
    <property type="match status" value="1"/>
</dbReference>
<protein>
    <submittedName>
        <fullName evidence="3">Lateral organ boundaries, LOB</fullName>
    </submittedName>
</protein>
<dbReference type="PANTHER" id="PTHR31304:SF64">
    <property type="entry name" value="LOB DOMAIN-CONTAINING PROTEIN 42"/>
    <property type="match status" value="1"/>
</dbReference>
<gene>
    <name evidence="3" type="ORF">RJ641_003298</name>
</gene>
<dbReference type="EMBL" id="JBAMMX010000011">
    <property type="protein sequence ID" value="KAK6931505.1"/>
    <property type="molecule type" value="Genomic_DNA"/>
</dbReference>
<dbReference type="InterPro" id="IPR004883">
    <property type="entry name" value="LOB"/>
</dbReference>
<dbReference type="PROSITE" id="PS50891">
    <property type="entry name" value="LOB"/>
    <property type="match status" value="1"/>
</dbReference>
<dbReference type="GO" id="GO:0010468">
    <property type="term" value="P:regulation of gene expression"/>
    <property type="evidence" value="ECO:0007669"/>
    <property type="project" value="TreeGrafter"/>
</dbReference>
<reference evidence="3 4" key="1">
    <citation type="submission" date="2023-12" db="EMBL/GenBank/DDBJ databases">
        <title>A high-quality genome assembly for Dillenia turbinata (Dilleniales).</title>
        <authorList>
            <person name="Chanderbali A."/>
        </authorList>
    </citation>
    <scope>NUCLEOTIDE SEQUENCE [LARGE SCALE GENOMIC DNA]</scope>
    <source>
        <strain evidence="3">LSX21</strain>
        <tissue evidence="3">Leaf</tissue>
    </source>
</reference>
<name>A0AAN8VCJ9_9MAGN</name>
<keyword evidence="4" id="KW-1185">Reference proteome</keyword>
<dbReference type="AlphaFoldDB" id="A0AAN8VCJ9"/>
<evidence type="ECO:0000313" key="3">
    <source>
        <dbReference type="EMBL" id="KAK6931505.1"/>
    </source>
</evidence>
<dbReference type="Proteomes" id="UP001370490">
    <property type="component" value="Unassembled WGS sequence"/>
</dbReference>
<evidence type="ECO:0000259" key="2">
    <source>
        <dbReference type="PROSITE" id="PS50891"/>
    </source>
</evidence>
<proteinExistence type="inferred from homology"/>
<comment type="similarity">
    <text evidence="1">Belongs to the LOB domain-containing protein family.</text>
</comment>
<evidence type="ECO:0000313" key="4">
    <source>
        <dbReference type="Proteomes" id="UP001370490"/>
    </source>
</evidence>
<accession>A0AAN8VCJ9</accession>
<comment type="caution">
    <text evidence="3">The sequence shown here is derived from an EMBL/GenBank/DDBJ whole genome shotgun (WGS) entry which is preliminary data.</text>
</comment>
<dbReference type="PANTHER" id="PTHR31304">
    <property type="entry name" value="LOB DOMAIN-CONTAINING PROTEIN 38"/>
    <property type="match status" value="1"/>
</dbReference>
<feature type="domain" description="LOB" evidence="2">
    <location>
        <begin position="3"/>
        <end position="109"/>
    </location>
</feature>